<dbReference type="EMBL" id="FNGU01000001">
    <property type="protein sequence ID" value="SDL24880.1"/>
    <property type="molecule type" value="Genomic_DNA"/>
</dbReference>
<evidence type="ECO:0000313" key="7">
    <source>
        <dbReference type="Proteomes" id="UP000182146"/>
    </source>
</evidence>
<dbReference type="AlphaFoldDB" id="A0A1G9II67"/>
<sequence>MPFRVLSVNGGGMRGIYAATYLESLEKAFASRRDVQALDIGKGFDLIVGTSTGAIIGCGLVQGIPPSEMVKLYKENGAKIFPQKLPNKFGVDLFKQLLNRPKHLRQGEQALRTALTEAFGDTTVKQVWDDRQIALAVTAVKMSNYEPCVFKTPHNPDSTGRDNECTLVDICLASSAAPLFRSLAAIDHKNHGTCNVFTDGGLWANNPVIVAITESLRILKDQGRDDETVEVFCLGSCGKPEGNMIARDNLARGLIGWRFGGEAAQVSIAAQEYAYDFIAQELTKYFRRSVTVVNFPAGRVHGDLLEYLDLDETREVGLNALINKARDDAEKTNSFIRGDITYGPMITELFESMPPMQTRN</sequence>
<dbReference type="InterPro" id="IPR016035">
    <property type="entry name" value="Acyl_Trfase/lysoPLipase"/>
</dbReference>
<evidence type="ECO:0000256" key="3">
    <source>
        <dbReference type="ARBA" id="ARBA00023098"/>
    </source>
</evidence>
<evidence type="ECO:0000256" key="2">
    <source>
        <dbReference type="ARBA" id="ARBA00022963"/>
    </source>
</evidence>
<feature type="short sequence motif" description="GXSXG" evidence="4">
    <location>
        <begin position="49"/>
        <end position="53"/>
    </location>
</feature>
<dbReference type="PANTHER" id="PTHR24185:SF1">
    <property type="entry name" value="CALCIUM-INDEPENDENT PHOSPHOLIPASE A2-GAMMA"/>
    <property type="match status" value="1"/>
</dbReference>
<dbReference type="RefSeq" id="WP_052446329.1">
    <property type="nucleotide sequence ID" value="NZ_FNGU01000001.1"/>
</dbReference>
<name>A0A1G9II67_9BACT</name>
<feature type="short sequence motif" description="GXGXXG" evidence="4">
    <location>
        <begin position="10"/>
        <end position="15"/>
    </location>
</feature>
<dbReference type="GO" id="GO:0047499">
    <property type="term" value="F:calcium-independent phospholipase A2 activity"/>
    <property type="evidence" value="ECO:0007669"/>
    <property type="project" value="TreeGrafter"/>
</dbReference>
<keyword evidence="2 4" id="KW-0442">Lipid degradation</keyword>
<evidence type="ECO:0000256" key="4">
    <source>
        <dbReference type="PROSITE-ProRule" id="PRU01161"/>
    </source>
</evidence>
<proteinExistence type="predicted"/>
<organism evidence="6 7">
    <name type="scientific">Geoalkalibacter ferrihydriticus</name>
    <dbReference type="NCBI Taxonomy" id="392333"/>
    <lineage>
        <taxon>Bacteria</taxon>
        <taxon>Pseudomonadati</taxon>
        <taxon>Thermodesulfobacteriota</taxon>
        <taxon>Desulfuromonadia</taxon>
        <taxon>Desulfuromonadales</taxon>
        <taxon>Geoalkalibacteraceae</taxon>
        <taxon>Geoalkalibacter</taxon>
    </lineage>
</organism>
<accession>A0A1G9II67</accession>
<dbReference type="NCBIfam" id="NF041079">
    <property type="entry name" value="CBASS_lipase"/>
    <property type="match status" value="1"/>
</dbReference>
<evidence type="ECO:0000256" key="1">
    <source>
        <dbReference type="ARBA" id="ARBA00022801"/>
    </source>
</evidence>
<dbReference type="OrthoDB" id="9807112at2"/>
<feature type="active site" description="Nucleophile" evidence="4">
    <location>
        <position position="51"/>
    </location>
</feature>
<dbReference type="SUPFAM" id="SSF52151">
    <property type="entry name" value="FabD/lysophospholipase-like"/>
    <property type="match status" value="1"/>
</dbReference>
<keyword evidence="3 4" id="KW-0443">Lipid metabolism</keyword>
<dbReference type="Proteomes" id="UP000182146">
    <property type="component" value="Unassembled WGS sequence"/>
</dbReference>
<dbReference type="GO" id="GO:0016020">
    <property type="term" value="C:membrane"/>
    <property type="evidence" value="ECO:0007669"/>
    <property type="project" value="TreeGrafter"/>
</dbReference>
<dbReference type="CDD" id="cd07199">
    <property type="entry name" value="Pat17_PNPLA8_PNPLA9_like"/>
    <property type="match status" value="1"/>
</dbReference>
<reference evidence="6 7" key="1">
    <citation type="submission" date="2016-10" db="EMBL/GenBank/DDBJ databases">
        <authorList>
            <person name="de Groot N.N."/>
        </authorList>
    </citation>
    <scope>NUCLEOTIDE SEQUENCE [LARGE SCALE GENOMIC DNA]</scope>
    <source>
        <strain evidence="6 7">DSM 17813</strain>
    </source>
</reference>
<feature type="short sequence motif" description="DGA/G" evidence="4">
    <location>
        <begin position="199"/>
        <end position="201"/>
    </location>
</feature>
<evidence type="ECO:0000259" key="5">
    <source>
        <dbReference type="PROSITE" id="PS51635"/>
    </source>
</evidence>
<dbReference type="GO" id="GO:0019369">
    <property type="term" value="P:arachidonate metabolic process"/>
    <property type="evidence" value="ECO:0007669"/>
    <property type="project" value="TreeGrafter"/>
</dbReference>
<feature type="active site" description="Proton acceptor" evidence="4">
    <location>
        <position position="199"/>
    </location>
</feature>
<dbReference type="PANTHER" id="PTHR24185">
    <property type="entry name" value="CALCIUM-INDEPENDENT PHOSPHOLIPASE A2-GAMMA"/>
    <property type="match status" value="1"/>
</dbReference>
<gene>
    <name evidence="6" type="ORF">SAMN05660860_00145</name>
</gene>
<keyword evidence="1 4" id="KW-0378">Hydrolase</keyword>
<evidence type="ECO:0000313" key="6">
    <source>
        <dbReference type="EMBL" id="SDL24880.1"/>
    </source>
</evidence>
<dbReference type="Pfam" id="PF01734">
    <property type="entry name" value="Patatin"/>
    <property type="match status" value="1"/>
</dbReference>
<dbReference type="STRING" id="392333.SAMN05660860_00145"/>
<feature type="domain" description="PNPLA" evidence="5">
    <location>
        <begin position="6"/>
        <end position="212"/>
    </location>
</feature>
<dbReference type="GO" id="GO:0016042">
    <property type="term" value="P:lipid catabolic process"/>
    <property type="evidence" value="ECO:0007669"/>
    <property type="project" value="UniProtKB-UniRule"/>
</dbReference>
<dbReference type="PROSITE" id="PS51635">
    <property type="entry name" value="PNPLA"/>
    <property type="match status" value="1"/>
</dbReference>
<dbReference type="Gene3D" id="3.40.1090.10">
    <property type="entry name" value="Cytosolic phospholipase A2 catalytic domain"/>
    <property type="match status" value="1"/>
</dbReference>
<dbReference type="InterPro" id="IPR002641">
    <property type="entry name" value="PNPLA_dom"/>
</dbReference>
<protein>
    <submittedName>
        <fullName evidence="6">Patatin-like phospholipase</fullName>
    </submittedName>
</protein>